<feature type="region of interest" description="Disordered" evidence="1">
    <location>
        <begin position="103"/>
        <end position="128"/>
    </location>
</feature>
<dbReference type="GO" id="GO:0004674">
    <property type="term" value="F:protein serine/threonine kinase activity"/>
    <property type="evidence" value="ECO:0007669"/>
    <property type="project" value="TreeGrafter"/>
</dbReference>
<feature type="compositionally biased region" description="Low complexity" evidence="1">
    <location>
        <begin position="751"/>
        <end position="773"/>
    </location>
</feature>
<comment type="caution">
    <text evidence="3">The sequence shown here is derived from an EMBL/GenBank/DDBJ whole genome shotgun (WGS) entry which is preliminary data.</text>
</comment>
<proteinExistence type="predicted"/>
<dbReference type="EMBL" id="JAEHOC010000015">
    <property type="protein sequence ID" value="KAG2435311.1"/>
    <property type="molecule type" value="Genomic_DNA"/>
</dbReference>
<dbReference type="PROSITE" id="PS50011">
    <property type="entry name" value="PROTEIN_KINASE_DOM"/>
    <property type="match status" value="1"/>
</dbReference>
<reference evidence="3" key="1">
    <citation type="journal article" date="2020" name="bioRxiv">
        <title>Comparative genomics of Chlamydomonas.</title>
        <authorList>
            <person name="Craig R.J."/>
            <person name="Hasan A.R."/>
            <person name="Ness R.W."/>
            <person name="Keightley P.D."/>
        </authorList>
    </citation>
    <scope>NUCLEOTIDE SEQUENCE</scope>
    <source>
        <strain evidence="3">SAG 7.73</strain>
    </source>
</reference>
<evidence type="ECO:0000313" key="4">
    <source>
        <dbReference type="Proteomes" id="UP000650467"/>
    </source>
</evidence>
<feature type="region of interest" description="Disordered" evidence="1">
    <location>
        <begin position="1285"/>
        <end position="1318"/>
    </location>
</feature>
<dbReference type="GO" id="GO:0005524">
    <property type="term" value="F:ATP binding"/>
    <property type="evidence" value="ECO:0007669"/>
    <property type="project" value="InterPro"/>
</dbReference>
<dbReference type="PANTHER" id="PTHR44329">
    <property type="entry name" value="SERINE/THREONINE-PROTEIN KINASE TNNI3K-RELATED"/>
    <property type="match status" value="1"/>
</dbReference>
<sequence>MGALIQLQRELSRTPSAGPVARAQRVAATLASFLAAAEVRLYGVVDTEEHPGAAPFILIASSGMDAAAHGPGAAAERTPTPAPLAAAGSEAWPASMQLAAAATATGRAGRGREPAGGGAISGGAEAPPSISSVMREGLLGRTATLGELLLVSPASALGELLPPAAAGPSSRRLDGVGGGPAGAAAAGWSEPLSSLLPSLLDRMNETQAPVFGTRAAAPASVTATSGAAAAAATAEAAAAAAAEGDVVALFPITSGRRILGALWVVRYGAAAAAVSTAAASTAASAPSAAATAAGGSGSASEPAAASHRSGASADAAVVVAVQASSLLLSASSASAAPIPCSDVSTAPPPVTSAATAPPPPPSHALLAAAPPPAAACYSLLTSPMALQQLSMSVSLLLGADAAALAALAGCLAALAGAASVTSLVGALADALAAHVRERFLLEPHVVASYVPEPSSAVGLLFGGGGGGYGGGGGGGGGGGSGADGTAPATLAPQAASVGGGRAATAAALAANSILDSAILSGPVKYSDGHRPVSVRVLSPLVTSGRTAAGATAAAAGAATAGSTHARQGGRGSVAPGLGALAGARNAQVIGAAAAAAAAAARTHSESTARLVRRMASGPMVAAGGVGGGGGATAAAAAAAQCSSGGGLHGLAGSRHSTPFGLTAIAPRSETLSSANNALAPNSTDVAFYGGGQGPGSAMTSRVVALSHSDAAALDATAAAGSGVITVRVKPFPLNNTLLRQLVRKQAADAAAAAAKLQPPPRQQAQQQPSAVASSNSGARGAVAAVEVPDCAAHIQDARMPSRDLLMLLTSLSAAAGGAVTTGASGGRSSLSDSASTGTAPSLLGPLSAASAHAADASAGQGMSRSQHRYTSATQQRSGGTGGGGGLRSLLLLALPAGDGRGTLAFYVAFPQQLPPPLLREIRGALSEVLECASALVARKVSRELAAELETLATAAPGASYAVVQDTHLSPPPPGAAAEAVASADTLPAPAGAASPAGGLLASIAAGAEAAAAGASGSPLARVRGEAAAGGRRARAAVVPGPRAKAGGGSREAAADYGHGDVLVSQVDPTFLLAAAGGDGVGVGDGAAGDGATAFSPSTDTAELSASTSANANIEPTFGRLSGVRWNGAAGAGGGASRGAGRGGGGGGGGGGLLVLMDTATVSEALLASHATHVSIGAQQAATASVGGIVDEEMHHLLLQTTPLAAAAAAVPSSHASPAAGAAASSSVVRSASVIHVEDMDPVQNTMRAQMPLLVASLQTSISNARSEAALLQAAATALLPRSSSHIRLTPPTAGVGSSQRAASALHSDRRRSVSTSHPLLQSASSLLRPAAPAPPPPDQSDMDQLQLVSQLGVGGCAVVFKGRLGTLDCAVKLMEMPDVDEEWGSSHAQGMASSTSGSGVGGGTAPAAAAAAADEEAAERERVSVRRAMLRNAMELAAMQMISHPNVMQVYSTLTNVTLGHRSNPDGSQHMFLKRAGEVEKGAEAPPICVAIVCEWCDQACLATALGKRAFPVTLGRMAPTAQNLRGPRVYDFKGIMMTLLDVAMALRHLHANQLIHRDVKPANILLKTNVTDPRGFTAKLADFGFVALLSTQPDDEQSGGEPYFLADDPCGTVTHMAPECWDKPCRLRPSCDVYSFGIIMYDMLAGGVRPYPEVATDNIRQHVCSGARPVFESHVPTPYKQLAQRCWSADPLQRPRSSELVATISQLLNTIGGRGGGGGGGGSG</sequence>
<protein>
    <recommendedName>
        <fullName evidence="2">Protein kinase domain-containing protein</fullName>
    </recommendedName>
</protein>
<evidence type="ECO:0000313" key="3">
    <source>
        <dbReference type="EMBL" id="KAG2435311.1"/>
    </source>
</evidence>
<name>A0A835W497_CHLIN</name>
<dbReference type="InterPro" id="IPR011009">
    <property type="entry name" value="Kinase-like_dom_sf"/>
</dbReference>
<accession>A0A835W497</accession>
<dbReference type="Gene3D" id="1.10.510.10">
    <property type="entry name" value="Transferase(Phosphotransferase) domain 1"/>
    <property type="match status" value="1"/>
</dbReference>
<evidence type="ECO:0000256" key="1">
    <source>
        <dbReference type="SAM" id="MobiDB-lite"/>
    </source>
</evidence>
<feature type="domain" description="Protein kinase" evidence="2">
    <location>
        <begin position="1345"/>
        <end position="1709"/>
    </location>
</feature>
<feature type="region of interest" description="Disordered" evidence="1">
    <location>
        <begin position="854"/>
        <end position="881"/>
    </location>
</feature>
<evidence type="ECO:0000259" key="2">
    <source>
        <dbReference type="PROSITE" id="PS50011"/>
    </source>
</evidence>
<dbReference type="PANTHER" id="PTHR44329:SF214">
    <property type="entry name" value="PROTEIN KINASE DOMAIN-CONTAINING PROTEIN"/>
    <property type="match status" value="1"/>
</dbReference>
<keyword evidence="4" id="KW-1185">Reference proteome</keyword>
<dbReference type="InterPro" id="IPR001245">
    <property type="entry name" value="Ser-Thr/Tyr_kinase_cat_dom"/>
</dbReference>
<gene>
    <name evidence="3" type="ORF">HXX76_007386</name>
</gene>
<dbReference type="Proteomes" id="UP000650467">
    <property type="component" value="Unassembled WGS sequence"/>
</dbReference>
<feature type="region of interest" description="Disordered" evidence="1">
    <location>
        <begin position="166"/>
        <end position="185"/>
    </location>
</feature>
<feature type="region of interest" description="Disordered" evidence="1">
    <location>
        <begin position="751"/>
        <end position="775"/>
    </location>
</feature>
<dbReference type="Pfam" id="PF07714">
    <property type="entry name" value="PK_Tyr_Ser-Thr"/>
    <property type="match status" value="1"/>
</dbReference>
<dbReference type="InterPro" id="IPR051681">
    <property type="entry name" value="Ser/Thr_Kinases-Pseudokinases"/>
</dbReference>
<feature type="region of interest" description="Disordered" evidence="1">
    <location>
        <begin position="1382"/>
        <end position="1417"/>
    </location>
</feature>
<organism evidence="3 4">
    <name type="scientific">Chlamydomonas incerta</name>
    <dbReference type="NCBI Taxonomy" id="51695"/>
    <lineage>
        <taxon>Eukaryota</taxon>
        <taxon>Viridiplantae</taxon>
        <taxon>Chlorophyta</taxon>
        <taxon>core chlorophytes</taxon>
        <taxon>Chlorophyceae</taxon>
        <taxon>CS clade</taxon>
        <taxon>Chlamydomonadales</taxon>
        <taxon>Chlamydomonadaceae</taxon>
        <taxon>Chlamydomonas</taxon>
    </lineage>
</organism>
<dbReference type="SUPFAM" id="SSF56112">
    <property type="entry name" value="Protein kinase-like (PK-like)"/>
    <property type="match status" value="1"/>
</dbReference>
<dbReference type="OrthoDB" id="548754at2759"/>
<dbReference type="InterPro" id="IPR000719">
    <property type="entry name" value="Prot_kinase_dom"/>
</dbReference>
<dbReference type="SMART" id="SM00220">
    <property type="entry name" value="S_TKc"/>
    <property type="match status" value="1"/>
</dbReference>
<dbReference type="PROSITE" id="PS00108">
    <property type="entry name" value="PROTEIN_KINASE_ST"/>
    <property type="match status" value="1"/>
</dbReference>
<dbReference type="InterPro" id="IPR008271">
    <property type="entry name" value="Ser/Thr_kinase_AS"/>
</dbReference>